<dbReference type="InterPro" id="IPR032710">
    <property type="entry name" value="NTF2-like_dom_sf"/>
</dbReference>
<feature type="domain" description="DUF4440" evidence="2">
    <location>
        <begin position="46"/>
        <end position="151"/>
    </location>
</feature>
<name>A0A7L5DQD6_9BACT</name>
<dbReference type="Gene3D" id="3.10.450.50">
    <property type="match status" value="1"/>
</dbReference>
<evidence type="ECO:0000313" key="3">
    <source>
        <dbReference type="EMBL" id="QJD79691.1"/>
    </source>
</evidence>
<evidence type="ECO:0000256" key="1">
    <source>
        <dbReference type="SAM" id="SignalP"/>
    </source>
</evidence>
<dbReference type="SUPFAM" id="SSF54427">
    <property type="entry name" value="NTF2-like"/>
    <property type="match status" value="1"/>
</dbReference>
<feature type="signal peptide" evidence="1">
    <location>
        <begin position="1"/>
        <end position="18"/>
    </location>
</feature>
<gene>
    <name evidence="3" type="ORF">HH216_15625</name>
</gene>
<evidence type="ECO:0000259" key="2">
    <source>
        <dbReference type="Pfam" id="PF14534"/>
    </source>
</evidence>
<dbReference type="EMBL" id="CP051677">
    <property type="protein sequence ID" value="QJD79691.1"/>
    <property type="molecule type" value="Genomic_DNA"/>
</dbReference>
<dbReference type="AlphaFoldDB" id="A0A7L5DQD6"/>
<proteinExistence type="predicted"/>
<keyword evidence="4" id="KW-1185">Reference proteome</keyword>
<dbReference type="KEGG" id="srho:HH216_15625"/>
<dbReference type="RefSeq" id="WP_169551653.1">
    <property type="nucleotide sequence ID" value="NZ_CP051677.1"/>
</dbReference>
<dbReference type="Proteomes" id="UP000501128">
    <property type="component" value="Chromosome"/>
</dbReference>
<dbReference type="InterPro" id="IPR027843">
    <property type="entry name" value="DUF4440"/>
</dbReference>
<reference evidence="3 4" key="1">
    <citation type="submission" date="2020-04" db="EMBL/GenBank/DDBJ databases">
        <title>Genome sequencing of novel species.</title>
        <authorList>
            <person name="Heo J."/>
            <person name="Kim S.-J."/>
            <person name="Kim J.-S."/>
            <person name="Hong S.-B."/>
            <person name="Kwon S.-W."/>
        </authorList>
    </citation>
    <scope>NUCLEOTIDE SEQUENCE [LARGE SCALE GENOMIC DNA]</scope>
    <source>
        <strain evidence="3 4">CJU-R4</strain>
    </source>
</reference>
<dbReference type="Pfam" id="PF14534">
    <property type="entry name" value="DUF4440"/>
    <property type="match status" value="1"/>
</dbReference>
<organism evidence="3 4">
    <name type="scientific">Spirosoma rhododendri</name>
    <dbReference type="NCBI Taxonomy" id="2728024"/>
    <lineage>
        <taxon>Bacteria</taxon>
        <taxon>Pseudomonadati</taxon>
        <taxon>Bacteroidota</taxon>
        <taxon>Cytophagia</taxon>
        <taxon>Cytophagales</taxon>
        <taxon>Cytophagaceae</taxon>
        <taxon>Spirosoma</taxon>
    </lineage>
</organism>
<feature type="chain" id="PRO_5029461308" evidence="1">
    <location>
        <begin position="19"/>
        <end position="161"/>
    </location>
</feature>
<keyword evidence="1" id="KW-0732">Signal</keyword>
<evidence type="ECO:0000313" key="4">
    <source>
        <dbReference type="Proteomes" id="UP000501128"/>
    </source>
</evidence>
<accession>A0A7L5DQD6</accession>
<protein>
    <submittedName>
        <fullName evidence="3">Nuclear transport factor 2 family protein</fullName>
    </submittedName>
</protein>
<sequence>MKILLTLSLLACSSYLYAQTAVSTSSAGPAAPATQTAMSASEKAVADAERQRFAAQVSKDYAALDKLLADDLVYTHSSGNTDNKASYIQSIRDGKSKYDAIESQEMKVRVYGNTAIINGVCLIKAMNNGETINTRLRYTDVYVKKGNQWQMATWQSVKLAN</sequence>